<dbReference type="PROSITE" id="PS51257">
    <property type="entry name" value="PROKAR_LIPOPROTEIN"/>
    <property type="match status" value="1"/>
</dbReference>
<evidence type="ECO:0000259" key="2">
    <source>
        <dbReference type="Pfam" id="PF04982"/>
    </source>
</evidence>
<feature type="transmembrane region" description="Helical" evidence="1">
    <location>
        <begin position="127"/>
        <end position="146"/>
    </location>
</feature>
<evidence type="ECO:0000313" key="3">
    <source>
        <dbReference type="EMBL" id="HCA01320.1"/>
    </source>
</evidence>
<keyword evidence="1" id="KW-1133">Transmembrane helix</keyword>
<sequence length="160" mass="17052">MRISLYLPAQQKAALLAGIGATGCITALSFLSSHSDALWLMAPFGATMVILFGLPASPLAQPRNVIAGHLITAALGLMVAHFFGVHEWTLGLAVGLSIVAMMLTHTIHPPAGANPLLIMLAGEHWHFLITPVASGALLIVGFGYVYHRFVSGQPYPKQWF</sequence>
<name>A0A3D0KDH2_9GAMM</name>
<dbReference type="PANTHER" id="PTHR33741">
    <property type="entry name" value="TRANSMEMBRANE PROTEIN DDB_G0269096-RELATED"/>
    <property type="match status" value="1"/>
</dbReference>
<keyword evidence="1" id="KW-0472">Membrane</keyword>
<protein>
    <submittedName>
        <fullName evidence="3">HPP family protein</fullName>
    </submittedName>
</protein>
<feature type="transmembrane region" description="Helical" evidence="1">
    <location>
        <begin position="66"/>
        <end position="84"/>
    </location>
</feature>
<evidence type="ECO:0000256" key="1">
    <source>
        <dbReference type="SAM" id="Phobius"/>
    </source>
</evidence>
<dbReference type="InterPro" id="IPR007065">
    <property type="entry name" value="HPP"/>
</dbReference>
<comment type="caution">
    <text evidence="3">The sequence shown here is derived from an EMBL/GenBank/DDBJ whole genome shotgun (WGS) entry which is preliminary data.</text>
</comment>
<organism evidence="3">
    <name type="scientific">Halomonas campaniensis</name>
    <dbReference type="NCBI Taxonomy" id="213554"/>
    <lineage>
        <taxon>Bacteria</taxon>
        <taxon>Pseudomonadati</taxon>
        <taxon>Pseudomonadota</taxon>
        <taxon>Gammaproteobacteria</taxon>
        <taxon>Oceanospirillales</taxon>
        <taxon>Halomonadaceae</taxon>
        <taxon>Halomonas</taxon>
    </lineage>
</organism>
<dbReference type="Pfam" id="PF04982">
    <property type="entry name" value="TM_HPP"/>
    <property type="match status" value="1"/>
</dbReference>
<gene>
    <name evidence="3" type="ORF">DEO68_03855</name>
</gene>
<dbReference type="PANTHER" id="PTHR33741:SF5">
    <property type="entry name" value="TRANSMEMBRANE PROTEIN DDB_G0269096-RELATED"/>
    <property type="match status" value="1"/>
</dbReference>
<dbReference type="InterPro" id="IPR058581">
    <property type="entry name" value="TM_HPP"/>
</dbReference>
<feature type="transmembrane region" description="Helical" evidence="1">
    <location>
        <begin position="12"/>
        <end position="31"/>
    </location>
</feature>
<reference evidence="3" key="1">
    <citation type="journal article" date="2018" name="Nat. Biotechnol.">
        <title>A standardized bacterial taxonomy based on genome phylogeny substantially revises the tree of life.</title>
        <authorList>
            <person name="Parks D.H."/>
            <person name="Chuvochina M."/>
            <person name="Waite D.W."/>
            <person name="Rinke C."/>
            <person name="Skarshewski A."/>
            <person name="Chaumeil P.A."/>
            <person name="Hugenholtz P."/>
        </authorList>
    </citation>
    <scope>NUCLEOTIDE SEQUENCE [LARGE SCALE GENOMIC DNA]</scope>
    <source>
        <strain evidence="3">UBA11284</strain>
    </source>
</reference>
<feature type="transmembrane region" description="Helical" evidence="1">
    <location>
        <begin position="37"/>
        <end position="54"/>
    </location>
</feature>
<dbReference type="OrthoDB" id="9811720at2"/>
<dbReference type="AlphaFoldDB" id="A0A3D0KDH2"/>
<keyword evidence="1" id="KW-0812">Transmembrane</keyword>
<feature type="transmembrane region" description="Helical" evidence="1">
    <location>
        <begin position="90"/>
        <end position="107"/>
    </location>
</feature>
<proteinExistence type="predicted"/>
<dbReference type="EMBL" id="DOTR01000020">
    <property type="protein sequence ID" value="HCA01320.1"/>
    <property type="molecule type" value="Genomic_DNA"/>
</dbReference>
<feature type="domain" description="HPP transmembrane region" evidence="2">
    <location>
        <begin position="12"/>
        <end position="156"/>
    </location>
</feature>
<accession>A0A3D0KDH2</accession>